<evidence type="ECO:0000256" key="3">
    <source>
        <dbReference type="ARBA" id="ARBA00023295"/>
    </source>
</evidence>
<dbReference type="SUPFAM" id="SSF51445">
    <property type="entry name" value="(Trans)glycosidases"/>
    <property type="match status" value="1"/>
</dbReference>
<dbReference type="Pfam" id="PF21365">
    <property type="entry name" value="Glyco_hydro_31_3rd"/>
    <property type="match status" value="1"/>
</dbReference>
<keyword evidence="3 4" id="KW-0326">Glycosidase</keyword>
<dbReference type="PANTHER" id="PTHR43053:SF4">
    <property type="entry name" value="MYOGENESIS-REGULATING GLYCOSIDASE"/>
    <property type="match status" value="1"/>
</dbReference>
<dbReference type="Gene3D" id="3.20.20.80">
    <property type="entry name" value="Glycosidases"/>
    <property type="match status" value="1"/>
</dbReference>
<evidence type="ECO:0000313" key="8">
    <source>
        <dbReference type="EMBL" id="WNS50071.1"/>
    </source>
</evidence>
<evidence type="ECO:0000256" key="4">
    <source>
        <dbReference type="RuleBase" id="RU361185"/>
    </source>
</evidence>
<protein>
    <submittedName>
        <fullName evidence="8">Alpha-glucosidase</fullName>
    </submittedName>
</protein>
<name>A0AA96MI42_HALDU</name>
<comment type="similarity">
    <text evidence="1 4">Belongs to the glycosyl hydrolase 31 family.</text>
</comment>
<feature type="signal peptide" evidence="5">
    <location>
        <begin position="1"/>
        <end position="18"/>
    </location>
</feature>
<accession>A0AA96MI42</accession>
<dbReference type="InterPro" id="IPR048395">
    <property type="entry name" value="Glyco_hydro_31_C"/>
</dbReference>
<keyword evidence="5" id="KW-0732">Signal</keyword>
<feature type="domain" description="Glycosyl hydrolase family 31 C-terminal" evidence="7">
    <location>
        <begin position="396"/>
        <end position="458"/>
    </location>
</feature>
<proteinExistence type="evidence at transcript level"/>
<dbReference type="SUPFAM" id="SSF51011">
    <property type="entry name" value="Glycosyl hydrolase domain"/>
    <property type="match status" value="1"/>
</dbReference>
<dbReference type="InterPro" id="IPR013780">
    <property type="entry name" value="Glyco_hydro_b"/>
</dbReference>
<dbReference type="Gene3D" id="2.60.40.1180">
    <property type="entry name" value="Golgi alpha-mannosidase II"/>
    <property type="match status" value="1"/>
</dbReference>
<organism evidence="8">
    <name type="scientific">Halisarca dujardinii</name>
    <name type="common">Dujardin's slime sponge</name>
    <dbReference type="NCBI Taxonomy" id="2583056"/>
    <lineage>
        <taxon>Eukaryota</taxon>
        <taxon>Metazoa</taxon>
        <taxon>Porifera</taxon>
        <taxon>Demospongiae</taxon>
        <taxon>Verongimorpha</taxon>
        <taxon>Chondrillida</taxon>
        <taxon>Halisarcidae</taxon>
        <taxon>Halisarca</taxon>
    </lineage>
</organism>
<feature type="domain" description="Glycoside hydrolase family 31 TIM barrel" evidence="6">
    <location>
        <begin position="34"/>
        <end position="360"/>
    </location>
</feature>
<dbReference type="EMBL" id="OR460148">
    <property type="protein sequence ID" value="WNS50071.1"/>
    <property type="molecule type" value="mRNA"/>
</dbReference>
<keyword evidence="2 4" id="KW-0378">Hydrolase</keyword>
<sequence length="599" mass="67472">MKTLSCIVFASAIALALCLDDFVVPPADLDPSAYPEWAHYHWVWLDHSRSSQDNVMEYVNEYKSRNITVGAVNIDSGWSTGYNNFIVDTKKFPNASNLVDDLHKMNIRVILWATSVVDTTSSNYQEAHDKGYFLKDILGQQAIIDWWHGKGGMVDYTNPDAVKWWHGQMDKAIELGIDGWKCDGTDPYVLLIPDATGKSGHVTRRQYSDAYYEDFFDYIRSKTGRTDKLIMSRPVDEEGPIYLKFSPKRVMISGWVGDQDPTFEGLQGCLRRYLQSAWAGYANFGSDIGGYRSGNGTLGRSKELFIRWAQLGAFSPLMENGGNKEHRPWMFDTPGDKNETANIYRKLVDDHYQLIPYFLTIGSEALRKGTSSIHPLAKHDSFINKAIDLFHPSTFNYLLGSSFLVVPISAEGGSAEVTFPDGHWVARWNTSSMYKGGETASFKNLPLEIFPVFLKTNGLIPLRITPMTPVLGKFPCLHDKLRFVLHRPSHTLHPVKSSVIEDQGTGLEAYHWMDKAGMLHINATAHPTMVVVVEIHGCQTAREELILFSESGHNALKPSLREEDMLSGSHYFVSKEENCLFINLGSLKRGAYAHLFCDK</sequence>
<dbReference type="CDD" id="cd06597">
    <property type="entry name" value="GH31_transferase_CtsY"/>
    <property type="match status" value="1"/>
</dbReference>
<dbReference type="GO" id="GO:0004553">
    <property type="term" value="F:hydrolase activity, hydrolyzing O-glycosyl compounds"/>
    <property type="evidence" value="ECO:0007669"/>
    <property type="project" value="InterPro"/>
</dbReference>
<evidence type="ECO:0000259" key="6">
    <source>
        <dbReference type="Pfam" id="PF01055"/>
    </source>
</evidence>
<evidence type="ECO:0000256" key="5">
    <source>
        <dbReference type="SAM" id="SignalP"/>
    </source>
</evidence>
<dbReference type="AlphaFoldDB" id="A0AA96MI42"/>
<evidence type="ECO:0000259" key="7">
    <source>
        <dbReference type="Pfam" id="PF21365"/>
    </source>
</evidence>
<feature type="chain" id="PRO_5041672303" evidence="5">
    <location>
        <begin position="19"/>
        <end position="599"/>
    </location>
</feature>
<dbReference type="GO" id="GO:0005975">
    <property type="term" value="P:carbohydrate metabolic process"/>
    <property type="evidence" value="ECO:0007669"/>
    <property type="project" value="InterPro"/>
</dbReference>
<dbReference type="PANTHER" id="PTHR43053">
    <property type="entry name" value="GLYCOSIDASE FAMILY 31"/>
    <property type="match status" value="1"/>
</dbReference>
<reference evidence="8" key="1">
    <citation type="submission" date="2023-08" db="EMBL/GenBank/DDBJ databases">
        <authorList>
            <person name="Adameyko K."/>
            <person name="Kravchuk O."/>
            <person name="Lyupina Y."/>
        </authorList>
    </citation>
    <scope>NUCLEOTIDE SEQUENCE</scope>
</reference>
<dbReference type="InterPro" id="IPR017853">
    <property type="entry name" value="GH"/>
</dbReference>
<dbReference type="InterPro" id="IPR050985">
    <property type="entry name" value="Alpha-glycosidase_related"/>
</dbReference>
<evidence type="ECO:0000256" key="2">
    <source>
        <dbReference type="ARBA" id="ARBA00022801"/>
    </source>
</evidence>
<dbReference type="Pfam" id="PF01055">
    <property type="entry name" value="Glyco_hydro_31_2nd"/>
    <property type="match status" value="1"/>
</dbReference>
<evidence type="ECO:0000256" key="1">
    <source>
        <dbReference type="ARBA" id="ARBA00007806"/>
    </source>
</evidence>
<dbReference type="InterPro" id="IPR000322">
    <property type="entry name" value="Glyco_hydro_31_TIM"/>
</dbReference>